<comment type="caution">
    <text evidence="1">The sequence shown here is derived from an EMBL/GenBank/DDBJ whole genome shotgun (WGS) entry which is preliminary data.</text>
</comment>
<feature type="non-terminal residue" evidence="1">
    <location>
        <position position="1"/>
    </location>
</feature>
<accession>Q7R9C0</accession>
<dbReference type="InParanoid" id="Q7R9C0"/>
<dbReference type="PANTHER" id="PTHR13595">
    <property type="entry name" value="ARL6IP4 PROTEIN"/>
    <property type="match status" value="1"/>
</dbReference>
<organism evidence="1 2">
    <name type="scientific">Plasmodium yoelii yoelii</name>
    <dbReference type="NCBI Taxonomy" id="73239"/>
    <lineage>
        <taxon>Eukaryota</taxon>
        <taxon>Sar</taxon>
        <taxon>Alveolata</taxon>
        <taxon>Apicomplexa</taxon>
        <taxon>Aconoidasida</taxon>
        <taxon>Haemosporida</taxon>
        <taxon>Plasmodiidae</taxon>
        <taxon>Plasmodium</taxon>
        <taxon>Plasmodium (Vinckeia)</taxon>
    </lineage>
</organism>
<dbReference type="Proteomes" id="UP000008553">
    <property type="component" value="Unassembled WGS sequence"/>
</dbReference>
<gene>
    <name evidence="1" type="ORF">PY06942</name>
</gene>
<reference evidence="1 2" key="1">
    <citation type="journal article" date="2002" name="Nature">
        <title>Genome sequence and comparative analysis of the model rodent malaria parasite Plasmodium yoelii yoelii.</title>
        <authorList>
            <person name="Carlton J.M."/>
            <person name="Angiuoli S.V."/>
            <person name="Suh B.B."/>
            <person name="Kooij T.W."/>
            <person name="Pertea M."/>
            <person name="Silva J.C."/>
            <person name="Ermolaeva M.D."/>
            <person name="Allen J.E."/>
            <person name="Selengut J.D."/>
            <person name="Koo H.L."/>
            <person name="Peterson J.D."/>
            <person name="Pop M."/>
            <person name="Kosack D.S."/>
            <person name="Shumway M.F."/>
            <person name="Bidwell S.L."/>
            <person name="Shallom S.J."/>
            <person name="van Aken S.E."/>
            <person name="Riedmuller S.B."/>
            <person name="Feldblyum T.V."/>
            <person name="Cho J.K."/>
            <person name="Quackenbush J."/>
            <person name="Sedegah M."/>
            <person name="Shoaibi A."/>
            <person name="Cummings L.M."/>
            <person name="Florens L."/>
            <person name="Yates J.R."/>
            <person name="Raine J.D."/>
            <person name="Sinden R.E."/>
            <person name="Harris M.A."/>
            <person name="Cunningham D.A."/>
            <person name="Preiser P.R."/>
            <person name="Bergman L.W."/>
            <person name="Vaidya A.B."/>
            <person name="van Lin L.H."/>
            <person name="Janse C.J."/>
            <person name="Waters A.P."/>
            <person name="Smith H.O."/>
            <person name="White O.R."/>
            <person name="Salzberg S.L."/>
            <person name="Venter J.C."/>
            <person name="Fraser C.M."/>
            <person name="Hoffman S.L."/>
            <person name="Gardner M.J."/>
            <person name="Carucci D.J."/>
        </authorList>
    </citation>
    <scope>NUCLEOTIDE SEQUENCE [LARGE SCALE GENOMIC DNA]</scope>
    <source>
        <strain evidence="1 2">17XNL</strain>
    </source>
</reference>
<proteinExistence type="predicted"/>
<protein>
    <submittedName>
        <fullName evidence="1">Uncharacterized protein</fullName>
    </submittedName>
</protein>
<dbReference type="PANTHER" id="PTHR13595:SF3">
    <property type="entry name" value="CXC DOMAIN-CONTAINING PROTEIN"/>
    <property type="match status" value="1"/>
</dbReference>
<dbReference type="AlphaFoldDB" id="Q7R9C0"/>
<sequence length="243" mass="29578">KSRYFYKKIIRSLNHAKKYLKQLNKRNKRGRRKKCEEQDLKKDEKILKKKKKKKNDINYSQTNLYNSYDKFTNENYSFIYIFIGLLIEQISFNFNENISLYFQNEKIQNIYKNLFFQFKGYTDITFKYIKFYSINLIKKYKNIWLRNVFKIVNLKNNGTGLDDYFLENPFVDNTKICLAQQNCFINSNDTKINYDFMLKTDDQFKNFGDNYDKNSDIASYSTLTKDDDTEYLHNMMKIIIHLF</sequence>
<dbReference type="PaxDb" id="73239-Q7R9C0"/>
<name>Q7R9C0_PLAYO</name>
<dbReference type="STRING" id="73239.Q7R9C0"/>
<evidence type="ECO:0000313" key="2">
    <source>
        <dbReference type="Proteomes" id="UP000008553"/>
    </source>
</evidence>
<keyword evidence="2" id="KW-1185">Reference proteome</keyword>
<dbReference type="EMBL" id="AABL01002441">
    <property type="protein sequence ID" value="EAA19269.1"/>
    <property type="molecule type" value="Genomic_DNA"/>
</dbReference>
<evidence type="ECO:0000313" key="1">
    <source>
        <dbReference type="EMBL" id="EAA19269.1"/>
    </source>
</evidence>